<comment type="function">
    <text evidence="9">Catalyzes the attachment of valine to tRNA(Val). As ValRS can inadvertently accommodate and process structurally similar amino acids such as threonine, to avoid such errors, it has a 'posttransfer' editing activity that hydrolyzes mischarged Thr-tRNA(Val) in a tRNA-dependent manner.</text>
</comment>
<proteinExistence type="inferred from homology"/>
<evidence type="ECO:0000256" key="6">
    <source>
        <dbReference type="ARBA" id="ARBA00023054"/>
    </source>
</evidence>
<evidence type="ECO:0000313" key="15">
    <source>
        <dbReference type="Proteomes" id="UP000601027"/>
    </source>
</evidence>
<dbReference type="Pfam" id="PF08264">
    <property type="entry name" value="Anticodon_1"/>
    <property type="match status" value="1"/>
</dbReference>
<dbReference type="CDD" id="cd07962">
    <property type="entry name" value="Anticodon_Ia_Val"/>
    <property type="match status" value="1"/>
</dbReference>
<dbReference type="NCBIfam" id="TIGR00422">
    <property type="entry name" value="valS"/>
    <property type="match status" value="1"/>
</dbReference>
<dbReference type="InterPro" id="IPR009008">
    <property type="entry name" value="Val/Leu/Ile-tRNA-synth_edit"/>
</dbReference>
<dbReference type="InterPro" id="IPR002303">
    <property type="entry name" value="Valyl-tRNA_ligase"/>
</dbReference>
<evidence type="ECO:0000313" key="14">
    <source>
        <dbReference type="EMBL" id="MBM0234812.1"/>
    </source>
</evidence>
<dbReference type="Gene3D" id="1.10.730.10">
    <property type="entry name" value="Isoleucyl-tRNA Synthetase, Domain 1"/>
    <property type="match status" value="1"/>
</dbReference>
<dbReference type="EMBL" id="JAEVHM010000174">
    <property type="protein sequence ID" value="MBM0234812.1"/>
    <property type="molecule type" value="Genomic_DNA"/>
</dbReference>
<dbReference type="Proteomes" id="UP000601027">
    <property type="component" value="Unassembled WGS sequence"/>
</dbReference>
<dbReference type="Gene3D" id="3.90.740.10">
    <property type="entry name" value="Valyl/Leucyl/Isoleucyl-tRNA synthetase, editing domain"/>
    <property type="match status" value="1"/>
</dbReference>
<evidence type="ECO:0000256" key="8">
    <source>
        <dbReference type="ARBA" id="ARBA00047552"/>
    </source>
</evidence>
<dbReference type="InterPro" id="IPR033705">
    <property type="entry name" value="Anticodon_Ia_Val"/>
</dbReference>
<gene>
    <name evidence="9" type="primary">valS</name>
    <name evidence="14" type="ORF">JNW91_25160</name>
</gene>
<evidence type="ECO:0000259" key="11">
    <source>
        <dbReference type="Pfam" id="PF00133"/>
    </source>
</evidence>
<comment type="similarity">
    <text evidence="9">Belongs to the class-I aminoacyl-tRNA synthetase family. ValS type 1 subfamily.</text>
</comment>
<feature type="binding site" evidence="9">
    <location>
        <position position="530"/>
    </location>
    <ligand>
        <name>ATP</name>
        <dbReference type="ChEBI" id="CHEBI:30616"/>
    </ligand>
</feature>
<evidence type="ECO:0000259" key="12">
    <source>
        <dbReference type="Pfam" id="PF08264"/>
    </source>
</evidence>
<comment type="catalytic activity">
    <reaction evidence="8 9">
        <text>tRNA(Val) + L-valine + ATP = L-valyl-tRNA(Val) + AMP + diphosphate</text>
        <dbReference type="Rhea" id="RHEA:10704"/>
        <dbReference type="Rhea" id="RHEA-COMP:9672"/>
        <dbReference type="Rhea" id="RHEA-COMP:9708"/>
        <dbReference type="ChEBI" id="CHEBI:30616"/>
        <dbReference type="ChEBI" id="CHEBI:33019"/>
        <dbReference type="ChEBI" id="CHEBI:57762"/>
        <dbReference type="ChEBI" id="CHEBI:78442"/>
        <dbReference type="ChEBI" id="CHEBI:78537"/>
        <dbReference type="ChEBI" id="CHEBI:456215"/>
        <dbReference type="EC" id="6.1.1.9"/>
    </reaction>
</comment>
<dbReference type="InterPro" id="IPR014729">
    <property type="entry name" value="Rossmann-like_a/b/a_fold"/>
</dbReference>
<dbReference type="CDD" id="cd00817">
    <property type="entry name" value="ValRS_core"/>
    <property type="match status" value="1"/>
</dbReference>
<feature type="region of interest" description="Disordered" evidence="10">
    <location>
        <begin position="1"/>
        <end position="21"/>
    </location>
</feature>
<evidence type="ECO:0000256" key="3">
    <source>
        <dbReference type="ARBA" id="ARBA00022741"/>
    </source>
</evidence>
<feature type="domain" description="Methionyl/Valyl/Leucyl/Isoleucyl-tRNA synthetase anticodon-binding" evidence="12">
    <location>
        <begin position="609"/>
        <end position="751"/>
    </location>
</feature>
<dbReference type="Pfam" id="PF10458">
    <property type="entry name" value="Val_tRNA-synt_C"/>
    <property type="match status" value="1"/>
</dbReference>
<dbReference type="Gene3D" id="1.10.287.380">
    <property type="entry name" value="Valyl-tRNA synthetase, C-terminal domain"/>
    <property type="match status" value="1"/>
</dbReference>
<dbReference type="InterPro" id="IPR001412">
    <property type="entry name" value="aa-tRNA-synth_I_CS"/>
</dbReference>
<dbReference type="InterPro" id="IPR019499">
    <property type="entry name" value="Val-tRNA_synth_tRNA-bd"/>
</dbReference>
<dbReference type="NCBIfam" id="NF004349">
    <property type="entry name" value="PRK05729.1"/>
    <property type="match status" value="1"/>
</dbReference>
<feature type="domain" description="Aminoacyl-tRNA synthetase class Ia" evidence="11">
    <location>
        <begin position="443"/>
        <end position="565"/>
    </location>
</feature>
<keyword evidence="6 9" id="KW-0175">Coiled coil</keyword>
<dbReference type="InterPro" id="IPR002300">
    <property type="entry name" value="aa-tRNA-synth_Ia"/>
</dbReference>
<comment type="subunit">
    <text evidence="9">Monomer.</text>
</comment>
<comment type="domain">
    <text evidence="9">ValRS has two distinct active sites: one for aminoacylation and one for editing. The misactivated threonine is translocated from the active site to the editing site.</text>
</comment>
<keyword evidence="5 9" id="KW-0648">Protein biosynthesis</keyword>
<dbReference type="SUPFAM" id="SSF50677">
    <property type="entry name" value="ValRS/IleRS/LeuRS editing domain"/>
    <property type="match status" value="1"/>
</dbReference>
<evidence type="ECO:0000256" key="5">
    <source>
        <dbReference type="ARBA" id="ARBA00022917"/>
    </source>
</evidence>
<keyword evidence="1 9" id="KW-0963">Cytoplasm</keyword>
<dbReference type="PANTHER" id="PTHR11946">
    <property type="entry name" value="VALYL-TRNA SYNTHETASES"/>
    <property type="match status" value="1"/>
</dbReference>
<reference evidence="14 15" key="1">
    <citation type="submission" date="2021-01" db="EMBL/GenBank/DDBJ databases">
        <title>Draft genome sequence of Micromonospora sp. strain STR1_7.</title>
        <authorList>
            <person name="Karlyshev A."/>
            <person name="Jawad R."/>
        </authorList>
    </citation>
    <scope>NUCLEOTIDE SEQUENCE [LARGE SCALE GENOMIC DNA]</scope>
    <source>
        <strain evidence="14 15">STR1-7</strain>
    </source>
</reference>
<feature type="short sequence motif" description="'HIGH' region" evidence="9">
    <location>
        <begin position="56"/>
        <end position="66"/>
    </location>
</feature>
<protein>
    <recommendedName>
        <fullName evidence="9">Valine--tRNA ligase</fullName>
        <ecNumber evidence="9">6.1.1.9</ecNumber>
    </recommendedName>
    <alternativeName>
        <fullName evidence="9">Valyl-tRNA synthetase</fullName>
        <shortName evidence="9">ValRS</shortName>
    </alternativeName>
</protein>
<keyword evidence="15" id="KW-1185">Reference proteome</keyword>
<comment type="subcellular location">
    <subcellularLocation>
        <location evidence="9">Cytoplasm</location>
    </subcellularLocation>
</comment>
<name>A0ABS1XZZ0_9ACTN</name>
<feature type="domain" description="Aminoacyl-tRNA synthetase class Ia" evidence="11">
    <location>
        <begin position="28"/>
        <end position="432"/>
    </location>
</feature>
<dbReference type="GO" id="GO:0004832">
    <property type="term" value="F:valine-tRNA ligase activity"/>
    <property type="evidence" value="ECO:0007669"/>
    <property type="project" value="UniProtKB-EC"/>
</dbReference>
<accession>A0ABS1XZZ0</accession>
<dbReference type="PRINTS" id="PR00986">
    <property type="entry name" value="TRNASYNTHVAL"/>
</dbReference>
<evidence type="ECO:0000256" key="10">
    <source>
        <dbReference type="SAM" id="MobiDB-lite"/>
    </source>
</evidence>
<evidence type="ECO:0000256" key="9">
    <source>
        <dbReference type="HAMAP-Rule" id="MF_02004"/>
    </source>
</evidence>
<sequence length="872" mass="97327">MTDRLDAQRPDAPALAGQYQPGEVEQRRYEQWVAAGHFRAFADSDKPPFTIVIPPPNVTGSLHMGHAFEHTLMDALTRRKRMQGFEALWLPGMDHAGIATQNLVERQLAAEGLSRHDLGREKFVERVWQWKAESGGAILGQMRRLGDSVDWDRERFTMDEGLTRAVQTIFKKLFDEGLIYRANRIINWCPRCLTALSDIEVEHTDDDGELISIRYSDEVVVATTRAETMLGDTAVAVHPDDERYQHLIGTEVELPLTGRRIPIVADAHVDPTFGTGMVKVTPAHDPNDFEIGQRHDLPAITVMDERGVITVPGPFEGLDRFEARPAIVAALREQGRIVAEKRPYVHAVGHCSRCKTTVEPRLSLQWFVNTAPLAQAAGDAVRDGRVRIEPAELAKRYFAWVDNMHDWCISRQLWWGHRIPVWYGPQGEIVCVGPDEQPPTGDGWRQDEDVLDTWFSSALWPFSTLGWPEQTADLAKFYPTSVLVTGYDILFFWVARMMMFGLYAMDGKQPFDVVALHGMVRDEHGKKMSKSFGNVVDPLDWIDRFGADATRFTLARGANPGQDVPVSEDWCQGSRNFCNKLWNATRFALMNGAHTSGELPAVERLTTVDRWILSRLAHVTAEVDEQFEAYEFAKVCDLLYHFAWDDVCDWYVELSKPVLAEGGERAEVSRRVLGHVLDQLLRLLHPVIPFVTDELWLALTGGETVQTAAWPVADRSLVDDAAEAELASVQRVVTEIRRFRSDQGLRPTQRVAARLDGLAGAGIDAHEPLIRSLVRLDPAGDDFQASATLAMPGAVGVALDTRGSIDVAAERARLTKDRAAAEKEVAQARAKLDNPAFTGKAPEPVVAKIRDRLATAEADLVRIDAALETLPS</sequence>
<dbReference type="Gene3D" id="3.40.50.620">
    <property type="entry name" value="HUPs"/>
    <property type="match status" value="3"/>
</dbReference>
<comment type="caution">
    <text evidence="14">The sequence shown here is derived from an EMBL/GenBank/DDBJ whole genome shotgun (WGS) entry which is preliminary data.</text>
</comment>
<feature type="domain" description="Valyl-tRNA synthetase tRNA-binding arm" evidence="13">
    <location>
        <begin position="806"/>
        <end position="870"/>
    </location>
</feature>
<dbReference type="EC" id="6.1.1.9" evidence="9"/>
<evidence type="ECO:0000256" key="4">
    <source>
        <dbReference type="ARBA" id="ARBA00022840"/>
    </source>
</evidence>
<evidence type="ECO:0000259" key="13">
    <source>
        <dbReference type="Pfam" id="PF10458"/>
    </source>
</evidence>
<dbReference type="Pfam" id="PF00133">
    <property type="entry name" value="tRNA-synt_1"/>
    <property type="match status" value="2"/>
</dbReference>
<dbReference type="RefSeq" id="WP_203177870.1">
    <property type="nucleotide sequence ID" value="NZ_JAEVHM010000174.1"/>
</dbReference>
<dbReference type="SUPFAM" id="SSF47323">
    <property type="entry name" value="Anticodon-binding domain of a subclass of class I aminoacyl-tRNA synthetases"/>
    <property type="match status" value="1"/>
</dbReference>
<comment type="domain">
    <text evidence="9">The C-terminal coiled-coil domain is crucial for aminoacylation activity.</text>
</comment>
<evidence type="ECO:0000256" key="2">
    <source>
        <dbReference type="ARBA" id="ARBA00022598"/>
    </source>
</evidence>
<keyword evidence="3 9" id="KW-0547">Nucleotide-binding</keyword>
<dbReference type="PANTHER" id="PTHR11946:SF93">
    <property type="entry name" value="VALINE--TRNA LIGASE, CHLOROPLASTIC_MITOCHONDRIAL 2"/>
    <property type="match status" value="1"/>
</dbReference>
<dbReference type="InterPro" id="IPR013155">
    <property type="entry name" value="M/V/L/I-tRNA-synth_anticd-bd"/>
</dbReference>
<evidence type="ECO:0000256" key="7">
    <source>
        <dbReference type="ARBA" id="ARBA00023146"/>
    </source>
</evidence>
<feature type="short sequence motif" description="'KMSKS' region" evidence="9">
    <location>
        <begin position="527"/>
        <end position="531"/>
    </location>
</feature>
<keyword evidence="7 9" id="KW-0030">Aminoacyl-tRNA synthetase</keyword>
<dbReference type="InterPro" id="IPR037118">
    <property type="entry name" value="Val-tRNA_synth_C_sf"/>
</dbReference>
<dbReference type="HAMAP" id="MF_02004">
    <property type="entry name" value="Val_tRNA_synth_type1"/>
    <property type="match status" value="1"/>
</dbReference>
<dbReference type="SUPFAM" id="SSF52374">
    <property type="entry name" value="Nucleotidylyl transferase"/>
    <property type="match status" value="1"/>
</dbReference>
<organism evidence="14 15">
    <name type="scientific">Micromonospora parastrephiae</name>
    <dbReference type="NCBI Taxonomy" id="2806101"/>
    <lineage>
        <taxon>Bacteria</taxon>
        <taxon>Bacillati</taxon>
        <taxon>Actinomycetota</taxon>
        <taxon>Actinomycetes</taxon>
        <taxon>Micromonosporales</taxon>
        <taxon>Micromonosporaceae</taxon>
        <taxon>Micromonospora</taxon>
    </lineage>
</organism>
<dbReference type="PROSITE" id="PS00178">
    <property type="entry name" value="AA_TRNA_LIGASE_I"/>
    <property type="match status" value="1"/>
</dbReference>
<evidence type="ECO:0000256" key="1">
    <source>
        <dbReference type="ARBA" id="ARBA00022490"/>
    </source>
</evidence>
<dbReference type="SUPFAM" id="SSF46589">
    <property type="entry name" value="tRNA-binding arm"/>
    <property type="match status" value="1"/>
</dbReference>
<keyword evidence="4 9" id="KW-0067">ATP-binding</keyword>
<keyword evidence="2 9" id="KW-0436">Ligase</keyword>
<dbReference type="InterPro" id="IPR009080">
    <property type="entry name" value="tRNAsynth_Ia_anticodon-bd"/>
</dbReference>
<dbReference type="InterPro" id="IPR010978">
    <property type="entry name" value="tRNA-bd_arm"/>
</dbReference>